<dbReference type="RefSeq" id="XP_028463998.1">
    <property type="nucleotide sequence ID" value="XM_028615518.1"/>
</dbReference>
<reference evidence="1 2" key="1">
    <citation type="journal article" date="2018" name="Mol. Ecol.">
        <title>The obligate alkalophilic soda-lake fungus Sodiomyces alkalinus has shifted to a protein diet.</title>
        <authorList>
            <person name="Grum-Grzhimaylo A.A."/>
            <person name="Falkoski D.L."/>
            <person name="van den Heuvel J."/>
            <person name="Valero-Jimenez C.A."/>
            <person name="Min B."/>
            <person name="Choi I.G."/>
            <person name="Lipzen A."/>
            <person name="Daum C.G."/>
            <person name="Aanen D.K."/>
            <person name="Tsang A."/>
            <person name="Henrissat B."/>
            <person name="Bilanenko E.N."/>
            <person name="de Vries R.P."/>
            <person name="van Kan J.A.L."/>
            <person name="Grigoriev I.V."/>
            <person name="Debets A.J.M."/>
        </authorList>
    </citation>
    <scope>NUCLEOTIDE SEQUENCE [LARGE SCALE GENOMIC DNA]</scope>
    <source>
        <strain evidence="1 2">F11</strain>
    </source>
</reference>
<dbReference type="AlphaFoldDB" id="A0A3N2PNV8"/>
<sequence>MIGTTRKRLFIRQLSYIHPSAIACGMPGTWKSRHPISCRFVRSTLPLEHMVFLIPLQFSKTSKTQSSHTLRP</sequence>
<dbReference type="PROSITE" id="PS51257">
    <property type="entry name" value="PROKAR_LIPOPROTEIN"/>
    <property type="match status" value="1"/>
</dbReference>
<organism evidence="1 2">
    <name type="scientific">Sodiomyces alkalinus (strain CBS 110278 / VKM F-3762 / F11)</name>
    <name type="common">Alkaliphilic filamentous fungus</name>
    <dbReference type="NCBI Taxonomy" id="1314773"/>
    <lineage>
        <taxon>Eukaryota</taxon>
        <taxon>Fungi</taxon>
        <taxon>Dikarya</taxon>
        <taxon>Ascomycota</taxon>
        <taxon>Pezizomycotina</taxon>
        <taxon>Sordariomycetes</taxon>
        <taxon>Hypocreomycetidae</taxon>
        <taxon>Glomerellales</taxon>
        <taxon>Plectosphaerellaceae</taxon>
        <taxon>Sodiomyces</taxon>
    </lineage>
</organism>
<dbReference type="GeneID" id="39583995"/>
<protein>
    <submittedName>
        <fullName evidence="1">Uncharacterized protein</fullName>
    </submittedName>
</protein>
<name>A0A3N2PNV8_SODAK</name>
<proteinExistence type="predicted"/>
<dbReference type="EMBL" id="ML119060">
    <property type="protein sequence ID" value="ROT36192.1"/>
    <property type="molecule type" value="Genomic_DNA"/>
</dbReference>
<keyword evidence="2" id="KW-1185">Reference proteome</keyword>
<evidence type="ECO:0000313" key="1">
    <source>
        <dbReference type="EMBL" id="ROT36192.1"/>
    </source>
</evidence>
<gene>
    <name evidence="1" type="ORF">SODALDRAFT_59417</name>
</gene>
<dbReference type="Proteomes" id="UP000272025">
    <property type="component" value="Unassembled WGS sequence"/>
</dbReference>
<evidence type="ECO:0000313" key="2">
    <source>
        <dbReference type="Proteomes" id="UP000272025"/>
    </source>
</evidence>
<accession>A0A3N2PNV8</accession>